<evidence type="ECO:0000313" key="2">
    <source>
        <dbReference type="Proteomes" id="UP000245790"/>
    </source>
</evidence>
<keyword evidence="2" id="KW-1185">Reference proteome</keyword>
<dbReference type="RefSeq" id="WP_146196154.1">
    <property type="nucleotide sequence ID" value="NZ_QGGU01000010.1"/>
</dbReference>
<proteinExistence type="predicted"/>
<dbReference type="Proteomes" id="UP000245790">
    <property type="component" value="Unassembled WGS sequence"/>
</dbReference>
<sequence>MLLNDSEVAQIRRAGEHFKKVLRELFDTLPRSACSIAGLARWSGVNKSTCQRLVQALTKTNDGVDVIVTLPGSSALQQVSEQFKHLLEPSDVLPEFDRMIEQYEELILKYASSQAELKRFLVKYQSKETLSLQSYNRTLKKSAYDANKEITGESVDSYIGIHFIRQNRKDKQQLDEMIVACKLGVELSTSARPFVQSFDGNFTEIEINAPLSLSQQNRNSFNNQQSGEYLLTEYSTPGVENCYAGVGNLKNALIYNHTLHQFDRQKFDITLAHLNVKTQANPLFDNYKIVCQGEMQRSPAKRLLLMTFIEKELDLSSSVQGGCYPSSIKMHEQGHRPEDLWSERFSDSPEIKLISPEERLLSLKLKVDPLDSMIADSFSLLGEQRDNFAGYYMDVDYPLWLTSHRIYFVFK</sequence>
<name>A0A316FHT2_9GAMM</name>
<reference evidence="1 2" key="1">
    <citation type="submission" date="2018-05" db="EMBL/GenBank/DDBJ databases">
        <title>Genomic Encyclopedia of Type Strains, Phase IV (KMG-IV): sequencing the most valuable type-strain genomes for metagenomic binning, comparative biology and taxonomic classification.</title>
        <authorList>
            <person name="Goeker M."/>
        </authorList>
    </citation>
    <scope>NUCLEOTIDE SEQUENCE [LARGE SCALE GENOMIC DNA]</scope>
    <source>
        <strain evidence="1 2">DSM 25350</strain>
    </source>
</reference>
<accession>A0A316FHT2</accession>
<organism evidence="1 2">
    <name type="scientific">Pleionea mediterranea</name>
    <dbReference type="NCBI Taxonomy" id="523701"/>
    <lineage>
        <taxon>Bacteria</taxon>
        <taxon>Pseudomonadati</taxon>
        <taxon>Pseudomonadota</taxon>
        <taxon>Gammaproteobacteria</taxon>
        <taxon>Oceanospirillales</taxon>
        <taxon>Pleioneaceae</taxon>
        <taxon>Pleionea</taxon>
    </lineage>
</organism>
<gene>
    <name evidence="1" type="ORF">C8D97_11035</name>
</gene>
<protein>
    <submittedName>
        <fullName evidence="1">Uncharacterized protein</fullName>
    </submittedName>
</protein>
<comment type="caution">
    <text evidence="1">The sequence shown here is derived from an EMBL/GenBank/DDBJ whole genome shotgun (WGS) entry which is preliminary data.</text>
</comment>
<dbReference type="EMBL" id="QGGU01000010">
    <property type="protein sequence ID" value="PWK47823.1"/>
    <property type="molecule type" value="Genomic_DNA"/>
</dbReference>
<dbReference type="AlphaFoldDB" id="A0A316FHT2"/>
<evidence type="ECO:0000313" key="1">
    <source>
        <dbReference type="EMBL" id="PWK47823.1"/>
    </source>
</evidence>
<dbReference type="OrthoDB" id="6188902at2"/>